<comment type="caution">
    <text evidence="8">The sequence shown here is derived from an EMBL/GenBank/DDBJ whole genome shotgun (WGS) entry which is preliminary data.</text>
</comment>
<dbReference type="EMBL" id="AMCV02000028">
    <property type="protein sequence ID" value="TDZ17572.1"/>
    <property type="molecule type" value="Genomic_DNA"/>
</dbReference>
<dbReference type="InterPro" id="IPR052337">
    <property type="entry name" value="SAT4-like"/>
</dbReference>
<comment type="similarity">
    <text evidence="5">Belongs to the SAT4 family.</text>
</comment>
<feature type="transmembrane region" description="Helical" evidence="6">
    <location>
        <begin position="89"/>
        <end position="115"/>
    </location>
</feature>
<sequence>MIVAGPWWGYVRGYLLKGWGLDDWFFMLSGLFSTAQCLMILLNASDSTLGQHVWNIPYLVAIVLVYQASFAVIKATYLLQYRRAFAVRFMRVFCNTLLAVVFVTMCTFMISGAIVMRPLLDSLPISSSSSYHFRYFGVGMFTGGISIMRIVTLGIGIHSEDPFYESVPLILLGMAEITSANICISAVQRHGQSCREWRTVTFAAVAIANESDKAGGGS</sequence>
<evidence type="ECO:0000313" key="8">
    <source>
        <dbReference type="EMBL" id="TDZ17572.1"/>
    </source>
</evidence>
<comment type="subcellular location">
    <subcellularLocation>
        <location evidence="1">Membrane</location>
        <topology evidence="1">Multi-pass membrane protein</topology>
    </subcellularLocation>
</comment>
<dbReference type="Pfam" id="PF20684">
    <property type="entry name" value="Fung_rhodopsin"/>
    <property type="match status" value="1"/>
</dbReference>
<evidence type="ECO:0000256" key="6">
    <source>
        <dbReference type="SAM" id="Phobius"/>
    </source>
</evidence>
<organism evidence="8 9">
    <name type="scientific">Colletotrichum orbiculare (strain 104-T / ATCC 96160 / CBS 514.97 / LARS 414 / MAFF 240422)</name>
    <name type="common">Cucumber anthracnose fungus</name>
    <name type="synonym">Colletotrichum lagenarium</name>
    <dbReference type="NCBI Taxonomy" id="1213857"/>
    <lineage>
        <taxon>Eukaryota</taxon>
        <taxon>Fungi</taxon>
        <taxon>Dikarya</taxon>
        <taxon>Ascomycota</taxon>
        <taxon>Pezizomycotina</taxon>
        <taxon>Sordariomycetes</taxon>
        <taxon>Hypocreomycetidae</taxon>
        <taxon>Glomerellales</taxon>
        <taxon>Glomerellaceae</taxon>
        <taxon>Colletotrichum</taxon>
        <taxon>Colletotrichum orbiculare species complex</taxon>
    </lineage>
</organism>
<keyword evidence="2 6" id="KW-0812">Transmembrane</keyword>
<evidence type="ECO:0000256" key="1">
    <source>
        <dbReference type="ARBA" id="ARBA00004141"/>
    </source>
</evidence>
<evidence type="ECO:0000256" key="4">
    <source>
        <dbReference type="ARBA" id="ARBA00023136"/>
    </source>
</evidence>
<name>A0A484FHH8_COLOR</name>
<dbReference type="InterPro" id="IPR049326">
    <property type="entry name" value="Rhodopsin_dom_fungi"/>
</dbReference>
<dbReference type="OrthoDB" id="3648173at2759"/>
<dbReference type="GO" id="GO:0016020">
    <property type="term" value="C:membrane"/>
    <property type="evidence" value="ECO:0007669"/>
    <property type="project" value="UniProtKB-SubCell"/>
</dbReference>
<evidence type="ECO:0000256" key="2">
    <source>
        <dbReference type="ARBA" id="ARBA00022692"/>
    </source>
</evidence>
<gene>
    <name evidence="8" type="ORF">Cob_v009412</name>
</gene>
<keyword evidence="9" id="KW-1185">Reference proteome</keyword>
<evidence type="ECO:0000256" key="5">
    <source>
        <dbReference type="ARBA" id="ARBA00038359"/>
    </source>
</evidence>
<dbReference type="PANTHER" id="PTHR33048">
    <property type="entry name" value="PTH11-LIKE INTEGRAL MEMBRANE PROTEIN (AFU_ORTHOLOGUE AFUA_5G11245)"/>
    <property type="match status" value="1"/>
</dbReference>
<evidence type="ECO:0000256" key="3">
    <source>
        <dbReference type="ARBA" id="ARBA00022989"/>
    </source>
</evidence>
<keyword evidence="3 6" id="KW-1133">Transmembrane helix</keyword>
<accession>A0A484FHH8</accession>
<reference evidence="9" key="2">
    <citation type="journal article" date="2019" name="Mol. Plant Microbe Interact.">
        <title>Genome sequence resources for four phytopathogenic fungi from the Colletotrichum orbiculare species complex.</title>
        <authorList>
            <person name="Gan P."/>
            <person name="Tsushima A."/>
            <person name="Narusaka M."/>
            <person name="Narusaka Y."/>
            <person name="Takano Y."/>
            <person name="Kubo Y."/>
            <person name="Shirasu K."/>
        </authorList>
    </citation>
    <scope>GENOME REANNOTATION</scope>
    <source>
        <strain evidence="9">104-T / ATCC 96160 / CBS 514.97 / LARS 414 / MAFF 240422</strain>
    </source>
</reference>
<reference evidence="9" key="1">
    <citation type="journal article" date="2013" name="New Phytol.">
        <title>Comparative genomic and transcriptomic analyses reveal the hemibiotrophic stage shift of Colletotrichum fungi.</title>
        <authorList>
            <person name="Gan P."/>
            <person name="Ikeda K."/>
            <person name="Irieda H."/>
            <person name="Narusaka M."/>
            <person name="O'Connell R.J."/>
            <person name="Narusaka Y."/>
            <person name="Takano Y."/>
            <person name="Kubo Y."/>
            <person name="Shirasu K."/>
        </authorList>
    </citation>
    <scope>NUCLEOTIDE SEQUENCE [LARGE SCALE GENOMIC DNA]</scope>
    <source>
        <strain evidence="9">104-T / ATCC 96160 / CBS 514.97 / LARS 414 / MAFF 240422</strain>
    </source>
</reference>
<feature type="transmembrane region" description="Helical" evidence="6">
    <location>
        <begin position="135"/>
        <end position="157"/>
    </location>
</feature>
<feature type="domain" description="Rhodopsin" evidence="7">
    <location>
        <begin position="11"/>
        <end position="112"/>
    </location>
</feature>
<dbReference type="AlphaFoldDB" id="A0A484FHH8"/>
<dbReference type="Proteomes" id="UP000014480">
    <property type="component" value="Unassembled WGS sequence"/>
</dbReference>
<proteinExistence type="inferred from homology"/>
<keyword evidence="4 6" id="KW-0472">Membrane</keyword>
<evidence type="ECO:0000259" key="7">
    <source>
        <dbReference type="Pfam" id="PF20684"/>
    </source>
</evidence>
<dbReference type="PANTHER" id="PTHR33048:SF47">
    <property type="entry name" value="INTEGRAL MEMBRANE PROTEIN-RELATED"/>
    <property type="match status" value="1"/>
</dbReference>
<evidence type="ECO:0000313" key="9">
    <source>
        <dbReference type="Proteomes" id="UP000014480"/>
    </source>
</evidence>
<feature type="transmembrane region" description="Helical" evidence="6">
    <location>
        <begin position="56"/>
        <end position="77"/>
    </location>
</feature>
<protein>
    <recommendedName>
        <fullName evidence="7">Rhodopsin domain-containing protein</fullName>
    </recommendedName>
</protein>
<dbReference type="STRING" id="1213857.A0A484FHH8"/>